<sequence>MDTWVWGPLVLHKPIVFAVAAALAGFGILKIRSEQAALGPAFRSVMINAALLWILCWKLSPLLFGGLEMLRNPMSLLYFSGGERGAWIAALAAAVYIALSAHKLKLNAPKYIDSALLPIFSGYTMYLALMSIFGETNRLTNGATALALAAIVVLWLRSQPSAQLRPLAQWAMLLLITYALVHSLAAPLWDKSGAALPAGDATGLKVGQQAPDFELTLLSGETVKLSEYRGKTVILNFWATWCPPCRAEMPEMQRFYEANQKEGVVILGVNATSTEASVPVVKAWIEEWAITFPIPLDKQGDISKLYRVNAYPATYVIDGEGMIRDKHPGPMNAEMLKDAAAKAKTDKR</sequence>
<evidence type="ECO:0000313" key="5">
    <source>
        <dbReference type="Proteomes" id="UP000693672"/>
    </source>
</evidence>
<feature type="transmembrane region" description="Helical" evidence="2">
    <location>
        <begin position="114"/>
        <end position="133"/>
    </location>
</feature>
<feature type="transmembrane region" description="Helical" evidence="2">
    <location>
        <begin position="6"/>
        <end position="29"/>
    </location>
</feature>
<dbReference type="PROSITE" id="PS00194">
    <property type="entry name" value="THIOREDOXIN_1"/>
    <property type="match status" value="1"/>
</dbReference>
<dbReference type="InterPro" id="IPR017937">
    <property type="entry name" value="Thioredoxin_CS"/>
</dbReference>
<proteinExistence type="predicted"/>
<gene>
    <name evidence="4" type="primary">resA_5</name>
    <name evidence="4" type="ORF">PAESOLCIP111_03653</name>
</gene>
<feature type="domain" description="Thioredoxin" evidence="3">
    <location>
        <begin position="204"/>
        <end position="345"/>
    </location>
</feature>
<dbReference type="GO" id="GO:0016491">
    <property type="term" value="F:oxidoreductase activity"/>
    <property type="evidence" value="ECO:0007669"/>
    <property type="project" value="InterPro"/>
</dbReference>
<keyword evidence="2" id="KW-0472">Membrane</keyword>
<dbReference type="PANTHER" id="PTHR42852:SF17">
    <property type="entry name" value="THIOREDOXIN-LIKE PROTEIN HI_1115"/>
    <property type="match status" value="1"/>
</dbReference>
<evidence type="ECO:0000313" key="4">
    <source>
        <dbReference type="EMBL" id="CAG7635345.1"/>
    </source>
</evidence>
<dbReference type="Proteomes" id="UP000693672">
    <property type="component" value="Unassembled WGS sequence"/>
</dbReference>
<dbReference type="Pfam" id="PF00578">
    <property type="entry name" value="AhpC-TSA"/>
    <property type="match status" value="1"/>
</dbReference>
<accession>A0A916K386</accession>
<dbReference type="InterPro" id="IPR000866">
    <property type="entry name" value="AhpC/TSA"/>
</dbReference>
<dbReference type="AlphaFoldDB" id="A0A916K386"/>
<reference evidence="4" key="1">
    <citation type="submission" date="2021-06" db="EMBL/GenBank/DDBJ databases">
        <authorList>
            <person name="Criscuolo A."/>
        </authorList>
    </citation>
    <scope>NUCLEOTIDE SEQUENCE</scope>
    <source>
        <strain evidence="4">CIP111600</strain>
    </source>
</reference>
<evidence type="ECO:0000259" key="3">
    <source>
        <dbReference type="PROSITE" id="PS51352"/>
    </source>
</evidence>
<dbReference type="PROSITE" id="PS51352">
    <property type="entry name" value="THIOREDOXIN_2"/>
    <property type="match status" value="1"/>
</dbReference>
<dbReference type="GO" id="GO:0016209">
    <property type="term" value="F:antioxidant activity"/>
    <property type="evidence" value="ECO:0007669"/>
    <property type="project" value="InterPro"/>
</dbReference>
<keyword evidence="2" id="KW-0812">Transmembrane</keyword>
<protein>
    <submittedName>
        <fullName evidence="4">Thiol-disulfide oxidoreductase ResA</fullName>
    </submittedName>
</protein>
<feature type="transmembrane region" description="Helical" evidence="2">
    <location>
        <begin position="139"/>
        <end position="156"/>
    </location>
</feature>
<keyword evidence="5" id="KW-1185">Reference proteome</keyword>
<organism evidence="4 5">
    <name type="scientific">Paenibacillus solanacearum</name>
    <dbReference type="NCBI Taxonomy" id="2048548"/>
    <lineage>
        <taxon>Bacteria</taxon>
        <taxon>Bacillati</taxon>
        <taxon>Bacillota</taxon>
        <taxon>Bacilli</taxon>
        <taxon>Bacillales</taxon>
        <taxon>Paenibacillaceae</taxon>
        <taxon>Paenibacillus</taxon>
    </lineage>
</organism>
<dbReference type="EMBL" id="CAJVAS010000016">
    <property type="protein sequence ID" value="CAG7635345.1"/>
    <property type="molecule type" value="Genomic_DNA"/>
</dbReference>
<name>A0A916K386_9BACL</name>
<feature type="transmembrane region" description="Helical" evidence="2">
    <location>
        <begin position="168"/>
        <end position="189"/>
    </location>
</feature>
<dbReference type="RefSeq" id="WP_218093395.1">
    <property type="nucleotide sequence ID" value="NZ_CAJVAS010000016.1"/>
</dbReference>
<keyword evidence="2" id="KW-1133">Transmembrane helix</keyword>
<feature type="transmembrane region" description="Helical" evidence="2">
    <location>
        <begin position="84"/>
        <end position="102"/>
    </location>
</feature>
<dbReference type="CDD" id="cd02966">
    <property type="entry name" value="TlpA_like_family"/>
    <property type="match status" value="1"/>
</dbReference>
<dbReference type="PANTHER" id="PTHR42852">
    <property type="entry name" value="THIOL:DISULFIDE INTERCHANGE PROTEIN DSBE"/>
    <property type="match status" value="1"/>
</dbReference>
<comment type="caution">
    <text evidence="4">The sequence shown here is derived from an EMBL/GenBank/DDBJ whole genome shotgun (WGS) entry which is preliminary data.</text>
</comment>
<keyword evidence="1" id="KW-1015">Disulfide bond</keyword>
<dbReference type="InterPro" id="IPR013766">
    <property type="entry name" value="Thioredoxin_domain"/>
</dbReference>
<dbReference type="InterPro" id="IPR050553">
    <property type="entry name" value="Thioredoxin_ResA/DsbE_sf"/>
</dbReference>
<feature type="transmembrane region" description="Helical" evidence="2">
    <location>
        <begin position="41"/>
        <end position="64"/>
    </location>
</feature>
<evidence type="ECO:0000256" key="1">
    <source>
        <dbReference type="ARBA" id="ARBA00023157"/>
    </source>
</evidence>
<evidence type="ECO:0000256" key="2">
    <source>
        <dbReference type="SAM" id="Phobius"/>
    </source>
</evidence>